<protein>
    <recommendedName>
        <fullName evidence="1">Immunity protein Imm33 domain-containing protein</fullName>
    </recommendedName>
</protein>
<reference evidence="2 3" key="1">
    <citation type="submission" date="2018-03" db="EMBL/GenBank/DDBJ databases">
        <title>Genomic Encyclopedia of Archaeal and Bacterial Type Strains, Phase II (KMG-II): from individual species to whole genera.</title>
        <authorList>
            <person name="Goeker M."/>
        </authorList>
    </citation>
    <scope>NUCLEOTIDE SEQUENCE [LARGE SCALE GENOMIC DNA]</scope>
    <source>
        <strain evidence="2 3">DSM 100214</strain>
    </source>
</reference>
<dbReference type="Proteomes" id="UP000247973">
    <property type="component" value="Unassembled WGS sequence"/>
</dbReference>
<name>A0A2V3PS94_9BACT</name>
<dbReference type="OrthoDB" id="4827574at2"/>
<dbReference type="AlphaFoldDB" id="A0A2V3PS94"/>
<dbReference type="InterPro" id="IPR018689">
    <property type="entry name" value="Imm33_dom"/>
</dbReference>
<keyword evidence="3" id="KW-1185">Reference proteome</keyword>
<evidence type="ECO:0000313" key="2">
    <source>
        <dbReference type="EMBL" id="PXV65110.1"/>
    </source>
</evidence>
<dbReference type="PANTHER" id="PTHR38743:SF2">
    <property type="entry name" value="DUF2185 DOMAIN-CONTAINING PROTEIN"/>
    <property type="match status" value="1"/>
</dbReference>
<feature type="domain" description="Immunity protein Imm33" evidence="1">
    <location>
        <begin position="23"/>
        <end position="103"/>
    </location>
</feature>
<evidence type="ECO:0000313" key="3">
    <source>
        <dbReference type="Proteomes" id="UP000247973"/>
    </source>
</evidence>
<sequence length="110" mass="13089">MQNDENWDDPSIKDYTDMQKYAFVTQRALDNDYIGYCYRENSEIKIDSGWRFLYGDEDEDYLDNPLNTVTQDLSVVVEWKPKVKDILASRRGLDFEWNPDKEVFEGISEE</sequence>
<organism evidence="2 3">
    <name type="scientific">Dysgonomonas alginatilytica</name>
    <dbReference type="NCBI Taxonomy" id="1605892"/>
    <lineage>
        <taxon>Bacteria</taxon>
        <taxon>Pseudomonadati</taxon>
        <taxon>Bacteroidota</taxon>
        <taxon>Bacteroidia</taxon>
        <taxon>Bacteroidales</taxon>
        <taxon>Dysgonomonadaceae</taxon>
        <taxon>Dysgonomonas</taxon>
    </lineage>
</organism>
<dbReference type="RefSeq" id="WP_110310379.1">
    <property type="nucleotide sequence ID" value="NZ_QICL01000008.1"/>
</dbReference>
<gene>
    <name evidence="2" type="ORF">CLV62_108108</name>
</gene>
<accession>A0A2V3PS94</accession>
<dbReference type="PANTHER" id="PTHR38743">
    <property type="entry name" value="SIMILAR TO GLYOXYLASE I FAMILY PROTEIN"/>
    <property type="match status" value="1"/>
</dbReference>
<dbReference type="EMBL" id="QICL01000008">
    <property type="protein sequence ID" value="PXV65110.1"/>
    <property type="molecule type" value="Genomic_DNA"/>
</dbReference>
<dbReference type="Pfam" id="PF09951">
    <property type="entry name" value="Imm33"/>
    <property type="match status" value="1"/>
</dbReference>
<proteinExistence type="predicted"/>
<comment type="caution">
    <text evidence="2">The sequence shown here is derived from an EMBL/GenBank/DDBJ whole genome shotgun (WGS) entry which is preliminary data.</text>
</comment>
<evidence type="ECO:0000259" key="1">
    <source>
        <dbReference type="Pfam" id="PF09951"/>
    </source>
</evidence>